<accession>A0ABU9DHS2</accession>
<dbReference type="SUPFAM" id="SSF51735">
    <property type="entry name" value="NAD(P)-binding Rossmann-fold domains"/>
    <property type="match status" value="1"/>
</dbReference>
<dbReference type="Proteomes" id="UP001469365">
    <property type="component" value="Unassembled WGS sequence"/>
</dbReference>
<dbReference type="EMBL" id="JBBPCC010000006">
    <property type="protein sequence ID" value="MEK8128407.1"/>
    <property type="molecule type" value="Genomic_DNA"/>
</dbReference>
<dbReference type="RefSeq" id="WP_341415489.1">
    <property type="nucleotide sequence ID" value="NZ_JBBPCC010000006.1"/>
</dbReference>
<evidence type="ECO:0000313" key="4">
    <source>
        <dbReference type="EMBL" id="MEK8128407.1"/>
    </source>
</evidence>
<feature type="domain" description="D-isomer specific 2-hydroxyacid dehydrogenase NAD-binding" evidence="3">
    <location>
        <begin position="102"/>
        <end position="275"/>
    </location>
</feature>
<dbReference type="CDD" id="cd05300">
    <property type="entry name" value="2-Hacid_dh_1"/>
    <property type="match status" value="1"/>
</dbReference>
<evidence type="ECO:0000313" key="5">
    <source>
        <dbReference type="Proteomes" id="UP001469365"/>
    </source>
</evidence>
<dbReference type="PANTHER" id="PTHR43333:SF1">
    <property type="entry name" value="D-ISOMER SPECIFIC 2-HYDROXYACID DEHYDROGENASE NAD-BINDING DOMAIN-CONTAINING PROTEIN"/>
    <property type="match status" value="1"/>
</dbReference>
<sequence>MEIKRILVTGRLQEELKHRLDGVIGAELRCLPEDRVTEQDLAWADAYAGFRPVPGFLPEQYRWVHALGAGVDAFIHRKPWSEQTILTRTTGDFGRKIAEYCLGHMLADAQHHEGFSEDQRARRWGPQAAVPLAGQAVAVFGTGTIGQTISLTLRALGVRAYGISWSGTAHEAFDKTVSLREAAVVLDQADWVINTLPLTEQTEALFDERLIALMKPGCAFINVGRGGSLVEPDLLRALDRGQLRKAVLDVLSVEPLPDTSPLWSRPDIKITPHIAAVTDAEEAAQALLDTWNALQQGENLLANRVNIERGY</sequence>
<dbReference type="PANTHER" id="PTHR43333">
    <property type="entry name" value="2-HACID_DH_C DOMAIN-CONTAINING PROTEIN"/>
    <property type="match status" value="1"/>
</dbReference>
<dbReference type="InterPro" id="IPR036291">
    <property type="entry name" value="NAD(P)-bd_dom_sf"/>
</dbReference>
<dbReference type="Gene3D" id="3.40.50.720">
    <property type="entry name" value="NAD(P)-binding Rossmann-like Domain"/>
    <property type="match status" value="2"/>
</dbReference>
<keyword evidence="1" id="KW-0560">Oxidoreductase</keyword>
<proteinExistence type="predicted"/>
<protein>
    <submittedName>
        <fullName evidence="4">D-2-hydroxyacid dehydrogenase</fullName>
    </submittedName>
</protein>
<evidence type="ECO:0000256" key="1">
    <source>
        <dbReference type="ARBA" id="ARBA00023002"/>
    </source>
</evidence>
<evidence type="ECO:0000259" key="3">
    <source>
        <dbReference type="Pfam" id="PF02826"/>
    </source>
</evidence>
<keyword evidence="2" id="KW-0520">NAD</keyword>
<evidence type="ECO:0000256" key="2">
    <source>
        <dbReference type="ARBA" id="ARBA00023027"/>
    </source>
</evidence>
<name>A0ABU9DHS2_9BACL</name>
<dbReference type="Pfam" id="PF02826">
    <property type="entry name" value="2-Hacid_dh_C"/>
    <property type="match status" value="1"/>
</dbReference>
<comment type="caution">
    <text evidence="4">The sequence shown here is derived from an EMBL/GenBank/DDBJ whole genome shotgun (WGS) entry which is preliminary data.</text>
</comment>
<dbReference type="InterPro" id="IPR006140">
    <property type="entry name" value="D-isomer_DH_NAD-bd"/>
</dbReference>
<keyword evidence="5" id="KW-1185">Reference proteome</keyword>
<organism evidence="4 5">
    <name type="scientific">Paenibacillus filicis</name>
    <dbReference type="NCBI Taxonomy" id="669464"/>
    <lineage>
        <taxon>Bacteria</taxon>
        <taxon>Bacillati</taxon>
        <taxon>Bacillota</taxon>
        <taxon>Bacilli</taxon>
        <taxon>Bacillales</taxon>
        <taxon>Paenibacillaceae</taxon>
        <taxon>Paenibacillus</taxon>
    </lineage>
</organism>
<gene>
    <name evidence="4" type="ORF">WMW72_10875</name>
</gene>
<reference evidence="4 5" key="1">
    <citation type="submission" date="2024-04" db="EMBL/GenBank/DDBJ databases">
        <title>draft genome sequnece of Paenibacillus filicis.</title>
        <authorList>
            <person name="Kim D.-U."/>
        </authorList>
    </citation>
    <scope>NUCLEOTIDE SEQUENCE [LARGE SCALE GENOMIC DNA]</scope>
    <source>
        <strain evidence="4 5">KACC14197</strain>
    </source>
</reference>